<dbReference type="InterPro" id="IPR003660">
    <property type="entry name" value="HAMP_dom"/>
</dbReference>
<keyword evidence="4" id="KW-0812">Transmembrane</keyword>
<dbReference type="PANTHER" id="PTHR32089">
    <property type="entry name" value="METHYL-ACCEPTING CHEMOTAXIS PROTEIN MCPB"/>
    <property type="match status" value="1"/>
</dbReference>
<dbReference type="Pfam" id="PF00015">
    <property type="entry name" value="MCPsignal"/>
    <property type="match status" value="1"/>
</dbReference>
<sequence length="578" mass="62949">MRSIKTKLVIYFSCLIIFITTVISFWGYNKAAEGMRNLEERLLSEKLTGDIAAANQYVENYYGVIKYAGGTLVDENGRTIEGRFDMVDAIMKDLGDVATIFVKSDDDFTRITTNIITDNGSRAVGTFLGKDSPAYEVVSKGNTYIGEANILGKPYLTAYDPITDNNGNTVGIIFVGVSKEEAAALISNNLITLRNSFVLILLFGMVVSIAITYFIGKQIADPIIKAVSYAEKIADLDITEDITENITKREDEIGSLGKSIEAITYNLRMFVENVSEASQKVAASSEKLTATTQESSIAAEEVAKTIEEIAKGASDQAVDTEQGVSKVSDLGQLIEKDQQYKKELMLSANEVIKLKDEGFETLEDLVEKTDSNSNASKEIYEAIVNTNKSAEKIENASLMIKNIASQTNLLALNAAIEAARAGESGRGFAVVAEEIRKLAEQSNLFTEEISLVIKDLTSKTENAVDRMKEVSNLVVAQTASVETTRVKFEGISESIIKTKILIEELEKSALIMEDRKAEIIDIIQNLSAIAEENAAGTEEASASVEEQTASMAEISNSSEALAKLAEELQTSIARFKTV</sequence>
<dbReference type="SUPFAM" id="SSF103190">
    <property type="entry name" value="Sensory domain-like"/>
    <property type="match status" value="1"/>
</dbReference>
<proteinExistence type="inferred from homology"/>
<dbReference type="Gene3D" id="1.10.287.950">
    <property type="entry name" value="Methyl-accepting chemotaxis protein"/>
    <property type="match status" value="1"/>
</dbReference>
<organism evidence="7 8">
    <name type="scientific">Alkaliphilus peptidifermentans DSM 18978</name>
    <dbReference type="NCBI Taxonomy" id="1120976"/>
    <lineage>
        <taxon>Bacteria</taxon>
        <taxon>Bacillati</taxon>
        <taxon>Bacillota</taxon>
        <taxon>Clostridia</taxon>
        <taxon>Peptostreptococcales</taxon>
        <taxon>Natronincolaceae</taxon>
        <taxon>Alkaliphilus</taxon>
    </lineage>
</organism>
<dbReference type="RefSeq" id="WP_176759045.1">
    <property type="nucleotide sequence ID" value="NZ_FMUS01000021.1"/>
</dbReference>
<keyword evidence="4" id="KW-1133">Transmembrane helix</keyword>
<name>A0A1G5JRT1_9FIRM</name>
<dbReference type="GO" id="GO:0016020">
    <property type="term" value="C:membrane"/>
    <property type="evidence" value="ECO:0007669"/>
    <property type="project" value="InterPro"/>
</dbReference>
<feature type="transmembrane region" description="Helical" evidence="4">
    <location>
        <begin position="197"/>
        <end position="215"/>
    </location>
</feature>
<dbReference type="InterPro" id="IPR033462">
    <property type="entry name" value="Cache_3-Cache_2"/>
</dbReference>
<evidence type="ECO:0000259" key="6">
    <source>
        <dbReference type="PROSITE" id="PS50885"/>
    </source>
</evidence>
<dbReference type="SMART" id="SM00304">
    <property type="entry name" value="HAMP"/>
    <property type="match status" value="1"/>
</dbReference>
<keyword evidence="1 3" id="KW-0807">Transducer</keyword>
<dbReference type="GO" id="GO:0007165">
    <property type="term" value="P:signal transduction"/>
    <property type="evidence" value="ECO:0007669"/>
    <property type="project" value="UniProtKB-KW"/>
</dbReference>
<evidence type="ECO:0000313" key="7">
    <source>
        <dbReference type="EMBL" id="SCY90448.1"/>
    </source>
</evidence>
<dbReference type="PANTHER" id="PTHR32089:SF112">
    <property type="entry name" value="LYSOZYME-LIKE PROTEIN-RELATED"/>
    <property type="match status" value="1"/>
</dbReference>
<protein>
    <submittedName>
        <fullName evidence="7">Methyl-accepting chemotaxis protein</fullName>
    </submittedName>
</protein>
<feature type="transmembrane region" description="Helical" evidence="4">
    <location>
        <begin position="9"/>
        <end position="28"/>
    </location>
</feature>
<dbReference type="PROSITE" id="PS50885">
    <property type="entry name" value="HAMP"/>
    <property type="match status" value="1"/>
</dbReference>
<evidence type="ECO:0000313" key="8">
    <source>
        <dbReference type="Proteomes" id="UP000198636"/>
    </source>
</evidence>
<dbReference type="EMBL" id="FMUS01000021">
    <property type="protein sequence ID" value="SCY90448.1"/>
    <property type="molecule type" value="Genomic_DNA"/>
</dbReference>
<feature type="domain" description="Methyl-accepting transducer" evidence="5">
    <location>
        <begin position="291"/>
        <end position="548"/>
    </location>
</feature>
<evidence type="ECO:0000256" key="3">
    <source>
        <dbReference type="PROSITE-ProRule" id="PRU00284"/>
    </source>
</evidence>
<dbReference type="STRING" id="1120976.SAMN03080606_02963"/>
<dbReference type="Proteomes" id="UP000198636">
    <property type="component" value="Unassembled WGS sequence"/>
</dbReference>
<reference evidence="7 8" key="1">
    <citation type="submission" date="2016-10" db="EMBL/GenBank/DDBJ databases">
        <authorList>
            <person name="de Groot N.N."/>
        </authorList>
    </citation>
    <scope>NUCLEOTIDE SEQUENCE [LARGE SCALE GENOMIC DNA]</scope>
    <source>
        <strain evidence="7 8">DSM 18978</strain>
    </source>
</reference>
<keyword evidence="4" id="KW-0472">Membrane</keyword>
<comment type="similarity">
    <text evidence="2">Belongs to the methyl-accepting chemotaxis (MCP) protein family.</text>
</comment>
<dbReference type="InterPro" id="IPR004089">
    <property type="entry name" value="MCPsignal_dom"/>
</dbReference>
<dbReference type="SMART" id="SM00283">
    <property type="entry name" value="MA"/>
    <property type="match status" value="1"/>
</dbReference>
<evidence type="ECO:0000256" key="2">
    <source>
        <dbReference type="ARBA" id="ARBA00029447"/>
    </source>
</evidence>
<feature type="domain" description="HAMP" evidence="6">
    <location>
        <begin position="217"/>
        <end position="272"/>
    </location>
</feature>
<evidence type="ECO:0000259" key="5">
    <source>
        <dbReference type="PROSITE" id="PS50111"/>
    </source>
</evidence>
<dbReference type="SUPFAM" id="SSF58104">
    <property type="entry name" value="Methyl-accepting chemotaxis protein (MCP) signaling domain"/>
    <property type="match status" value="1"/>
</dbReference>
<dbReference type="AlphaFoldDB" id="A0A1G5JRT1"/>
<accession>A0A1G5JRT1</accession>
<evidence type="ECO:0000256" key="4">
    <source>
        <dbReference type="SAM" id="Phobius"/>
    </source>
</evidence>
<dbReference type="InterPro" id="IPR029151">
    <property type="entry name" value="Sensor-like_sf"/>
</dbReference>
<gene>
    <name evidence="7" type="ORF">SAMN03080606_02963</name>
</gene>
<dbReference type="Pfam" id="PF17201">
    <property type="entry name" value="Cache_3-Cache_2"/>
    <property type="match status" value="1"/>
</dbReference>
<evidence type="ECO:0000256" key="1">
    <source>
        <dbReference type="ARBA" id="ARBA00023224"/>
    </source>
</evidence>
<dbReference type="PROSITE" id="PS50111">
    <property type="entry name" value="CHEMOTAXIS_TRANSDUC_2"/>
    <property type="match status" value="1"/>
</dbReference>
<keyword evidence="8" id="KW-1185">Reference proteome</keyword>